<proteinExistence type="predicted"/>
<dbReference type="Proteomes" id="UP000536746">
    <property type="component" value="Unassembled WGS sequence"/>
</dbReference>
<gene>
    <name evidence="2" type="ORF">HNO84_03500</name>
</gene>
<accession>A0ABX2LRA8</accession>
<organism evidence="2 3">
    <name type="scientific">Herbaspirillum robiniae</name>
    <dbReference type="NCBI Taxonomy" id="2014887"/>
    <lineage>
        <taxon>Bacteria</taxon>
        <taxon>Pseudomonadati</taxon>
        <taxon>Pseudomonadota</taxon>
        <taxon>Betaproteobacteria</taxon>
        <taxon>Burkholderiales</taxon>
        <taxon>Oxalobacteraceae</taxon>
        <taxon>Herbaspirillum</taxon>
    </lineage>
</organism>
<dbReference type="InterPro" id="IPR013424">
    <property type="entry name" value="Ice-binding_C"/>
</dbReference>
<keyword evidence="3" id="KW-1185">Reference proteome</keyword>
<feature type="domain" description="Ice-binding protein C-terminal" evidence="1">
    <location>
        <begin position="168"/>
        <end position="191"/>
    </location>
</feature>
<dbReference type="NCBIfam" id="TIGR02595">
    <property type="entry name" value="PEP_CTERM"/>
    <property type="match status" value="1"/>
</dbReference>
<name>A0ABX2LRA8_9BURK</name>
<dbReference type="EMBL" id="JABFMT010000002">
    <property type="protein sequence ID" value="NUU00651.1"/>
    <property type="molecule type" value="Genomic_DNA"/>
</dbReference>
<evidence type="ECO:0000259" key="1">
    <source>
        <dbReference type="Pfam" id="PF07589"/>
    </source>
</evidence>
<reference evidence="2 3" key="1">
    <citation type="journal article" date="2020" name="Front. Plant Sci.">
        <title>Isolation of Rhizosphere Bacteria That Improve Quality and Water Stress Tolerance in Greenhouse Ornamentals.</title>
        <authorList>
            <person name="Nordstedt N.P."/>
            <person name="Jones M.L."/>
        </authorList>
    </citation>
    <scope>NUCLEOTIDE SEQUENCE [LARGE SCALE GENOMIC DNA]</scope>
    <source>
        <strain evidence="2 3">C6C2</strain>
    </source>
</reference>
<protein>
    <submittedName>
        <fullName evidence="2">PEP-CTERM sorting domain-containing protein</fullName>
    </submittedName>
</protein>
<comment type="caution">
    <text evidence="2">The sequence shown here is derived from an EMBL/GenBank/DDBJ whole genome shotgun (WGS) entry which is preliminary data.</text>
</comment>
<dbReference type="Pfam" id="PF07589">
    <property type="entry name" value="PEP-CTERM"/>
    <property type="match status" value="1"/>
</dbReference>
<evidence type="ECO:0000313" key="3">
    <source>
        <dbReference type="Proteomes" id="UP000536746"/>
    </source>
</evidence>
<sequence>MAQALHMLTPNLSSRGKNMNKLCKLIIGAVIAFGSCISSAHASLIGSTAVFEYRFPDINAVYNGESLGSQTKTVGNGIEFVTNYFTIDVAANTITYSLSNTGWNNSVSHNGPRITFSGVDLTSASLNLASTSNGGSGLDFTWTNSYIDINWANFSGNTIVVNLTSGNDVPEPASLALLGLGLVGLTVARRKRKA</sequence>
<evidence type="ECO:0000313" key="2">
    <source>
        <dbReference type="EMBL" id="NUU00651.1"/>
    </source>
</evidence>